<evidence type="ECO:0000256" key="3">
    <source>
        <dbReference type="ARBA" id="ARBA00022461"/>
    </source>
</evidence>
<evidence type="ECO:0000256" key="1">
    <source>
        <dbReference type="ARBA" id="ARBA00004651"/>
    </source>
</evidence>
<dbReference type="EMBL" id="JAROKS010000022">
    <property type="protein sequence ID" value="KAK1788658.1"/>
    <property type="molecule type" value="Genomic_DNA"/>
</dbReference>
<dbReference type="PRINTS" id="PR01078">
    <property type="entry name" value="AMINACHANNEL"/>
</dbReference>
<protein>
    <recommendedName>
        <fullName evidence="19">Acid sensing ion channel subunit family member 4</fullName>
    </recommendedName>
</protein>
<name>A0AAD9DPT4_9TELE</name>
<keyword evidence="18" id="KW-1185">Reference proteome</keyword>
<comment type="subcellular location">
    <subcellularLocation>
        <location evidence="1">Cell membrane</location>
        <topology evidence="1">Multi-pass membrane protein</topology>
    </subcellularLocation>
</comment>
<keyword evidence="6" id="KW-1133">Transmembrane helix</keyword>
<gene>
    <name evidence="17" type="ORF">P4O66_002481</name>
</gene>
<evidence type="ECO:0000256" key="14">
    <source>
        <dbReference type="ARBA" id="ARBA00038140"/>
    </source>
</evidence>
<keyword evidence="5 16" id="KW-0812">Transmembrane</keyword>
<dbReference type="PANTHER" id="PTHR11690:SF13">
    <property type="entry name" value="ACID-SENSING ION CHANNEL 4"/>
    <property type="match status" value="1"/>
</dbReference>
<evidence type="ECO:0000256" key="5">
    <source>
        <dbReference type="ARBA" id="ARBA00022692"/>
    </source>
</evidence>
<evidence type="ECO:0000256" key="11">
    <source>
        <dbReference type="ARBA" id="ARBA00023180"/>
    </source>
</evidence>
<evidence type="ECO:0000256" key="4">
    <source>
        <dbReference type="ARBA" id="ARBA00022475"/>
    </source>
</evidence>
<keyword evidence="7" id="KW-0915">Sodium</keyword>
<keyword evidence="11" id="KW-0325">Glycoprotein</keyword>
<dbReference type="InterPro" id="IPR001873">
    <property type="entry name" value="ENaC"/>
</dbReference>
<comment type="similarity">
    <text evidence="14">Belongs to the amiloride-sensitive sodium channel (TC 1.A.6) family. ASIC4 subfamily.</text>
</comment>
<keyword evidence="13 16" id="KW-0407">Ion channel</keyword>
<evidence type="ECO:0000256" key="16">
    <source>
        <dbReference type="RuleBase" id="RU000679"/>
    </source>
</evidence>
<dbReference type="Proteomes" id="UP001239994">
    <property type="component" value="Unassembled WGS sequence"/>
</dbReference>
<keyword evidence="10" id="KW-1015">Disulfide bond</keyword>
<evidence type="ECO:0000256" key="7">
    <source>
        <dbReference type="ARBA" id="ARBA00023053"/>
    </source>
</evidence>
<accession>A0AAD9DPT4</accession>
<keyword evidence="4" id="KW-1003">Cell membrane</keyword>
<evidence type="ECO:0000256" key="9">
    <source>
        <dbReference type="ARBA" id="ARBA00023136"/>
    </source>
</evidence>
<evidence type="ECO:0000256" key="6">
    <source>
        <dbReference type="ARBA" id="ARBA00022989"/>
    </source>
</evidence>
<dbReference type="PROSITE" id="PS01206">
    <property type="entry name" value="ASC"/>
    <property type="match status" value="1"/>
</dbReference>
<evidence type="ECO:0000256" key="13">
    <source>
        <dbReference type="ARBA" id="ARBA00023303"/>
    </source>
</evidence>
<keyword evidence="12 16" id="KW-0739">Sodium transport</keyword>
<dbReference type="Pfam" id="PF00858">
    <property type="entry name" value="ASC"/>
    <property type="match status" value="1"/>
</dbReference>
<dbReference type="PANTHER" id="PTHR11690">
    <property type="entry name" value="AMILORIDE-SENSITIVE SODIUM CHANNEL-RELATED"/>
    <property type="match status" value="1"/>
</dbReference>
<dbReference type="Gene3D" id="2.60.470.10">
    <property type="entry name" value="Acid-sensing ion channels like domains"/>
    <property type="match status" value="1"/>
</dbReference>
<keyword evidence="9" id="KW-0472">Membrane</keyword>
<dbReference type="InterPro" id="IPR020903">
    <property type="entry name" value="ENaC_CS"/>
</dbReference>
<evidence type="ECO:0000256" key="8">
    <source>
        <dbReference type="ARBA" id="ARBA00023065"/>
    </source>
</evidence>
<organism evidence="17 18">
    <name type="scientific">Electrophorus voltai</name>
    <dbReference type="NCBI Taxonomy" id="2609070"/>
    <lineage>
        <taxon>Eukaryota</taxon>
        <taxon>Metazoa</taxon>
        <taxon>Chordata</taxon>
        <taxon>Craniata</taxon>
        <taxon>Vertebrata</taxon>
        <taxon>Euteleostomi</taxon>
        <taxon>Actinopterygii</taxon>
        <taxon>Neopterygii</taxon>
        <taxon>Teleostei</taxon>
        <taxon>Ostariophysi</taxon>
        <taxon>Gymnotiformes</taxon>
        <taxon>Gymnotoidei</taxon>
        <taxon>Gymnotidae</taxon>
        <taxon>Electrophorus</taxon>
    </lineage>
</organism>
<keyword evidence="3 16" id="KW-0894">Sodium channel</keyword>
<dbReference type="AlphaFoldDB" id="A0AAD9DPT4"/>
<dbReference type="FunFam" id="1.10.287.770:FF:000001">
    <property type="entry name" value="Acid-sensing ion channel subunit 1"/>
    <property type="match status" value="1"/>
</dbReference>
<reference evidence="17" key="1">
    <citation type="submission" date="2023-03" db="EMBL/GenBank/DDBJ databases">
        <title>Electrophorus voltai genome.</title>
        <authorList>
            <person name="Bian C."/>
        </authorList>
    </citation>
    <scope>NUCLEOTIDE SEQUENCE</scope>
    <source>
        <strain evidence="17">CB-2022</strain>
        <tissue evidence="17">Muscle</tissue>
    </source>
</reference>
<keyword evidence="2 16" id="KW-0813">Transport</keyword>
<proteinExistence type="inferred from homology"/>
<evidence type="ECO:0000256" key="2">
    <source>
        <dbReference type="ARBA" id="ARBA00022448"/>
    </source>
</evidence>
<evidence type="ECO:0000256" key="15">
    <source>
        <dbReference type="ARBA" id="ARBA00064603"/>
    </source>
</evidence>
<dbReference type="Gene3D" id="1.10.287.770">
    <property type="entry name" value="YojJ-like"/>
    <property type="match status" value="1"/>
</dbReference>
<evidence type="ECO:0000256" key="12">
    <source>
        <dbReference type="ARBA" id="ARBA00023201"/>
    </source>
</evidence>
<evidence type="ECO:0000313" key="18">
    <source>
        <dbReference type="Proteomes" id="UP001239994"/>
    </source>
</evidence>
<evidence type="ECO:0000313" key="17">
    <source>
        <dbReference type="EMBL" id="KAK1788658.1"/>
    </source>
</evidence>
<keyword evidence="8 16" id="KW-0406">Ion transport</keyword>
<dbReference type="GO" id="GO:0015280">
    <property type="term" value="F:ligand-gated sodium channel activity"/>
    <property type="evidence" value="ECO:0007669"/>
    <property type="project" value="TreeGrafter"/>
</dbReference>
<sequence>MLGQVSAKNTQQCLNKKEQKEQRRRTVCPGSVPVLLDSMCPGSVPVLLDSMCPGSVPVLLDSMCPGSVPVLLDSVCPGSVPVLLDSVCPGSVPVLLESVCPGSVPVLLDSMCPGSVPVLLDSMCPGSVPVPLDSMCPGSVPVPLDSMCPGSVPVPLDSMCPGSVPVPLDSMCPGSVPVPLDSVCPGSVPVPLDSMCPGYVPVPLESVCPGYVPVLLESVCPGYVPVLLESVCPGYVPVRWSLCVLGCPCSAGVCVSWVCPCSAGVCVSWVVPVLLESVCPGYVPVLLESVCPGYVPVLLESVCPGYVPVLLESVCPGYVPVLLDSMCPGYVPVLLDSMCPGCFGPVIAVRVEADYYCGALEVYTRYGKCYTFNGNKTMSRKTKQGGMGNGLEVMLDIQQDEYLPIWRETNETSLEAGIRVQIHSQDEPPYIHQLGFGVSPGFQTFVSCQEQRLTYLPQPWGNCRSTSEQVIPGYDTYSISACRLRCETRMVLQECHCRMVHMPALLQKGSGDTCPCETPCNLTRYGKELSMVKIPSKGSARYLSRKYHKTEDYIRDNFLILDIFFEALNYETIEQKKAYDVAGLLGDIGGQMGLFIGASILTILEILDYIYEVIRHRLERLLRPQQEKTQQPSQTQVAGASAVATVHLEDITVKRTRLNTEVAQAQFYNPIVHHSHFSLGPAQVPGQLGRVLGCKAVLCCCGDWQDDSEVKRGHDEGAYANTILPNHHHHHMHLHQGRRHAPPCDDFTC</sequence>
<evidence type="ECO:0008006" key="19">
    <source>
        <dbReference type="Google" id="ProtNLM"/>
    </source>
</evidence>
<comment type="caution">
    <text evidence="17">The sequence shown here is derived from an EMBL/GenBank/DDBJ whole genome shotgun (WGS) entry which is preliminary data.</text>
</comment>
<dbReference type="GO" id="GO:0005886">
    <property type="term" value="C:plasma membrane"/>
    <property type="evidence" value="ECO:0007669"/>
    <property type="project" value="UniProtKB-SubCell"/>
</dbReference>
<evidence type="ECO:0000256" key="10">
    <source>
        <dbReference type="ARBA" id="ARBA00023157"/>
    </source>
</evidence>
<comment type="subunit">
    <text evidence="15">Homotrimer. Heterotrimer; with other ASIC proteins producing functional channels.</text>
</comment>